<dbReference type="PANTHER" id="PTHR43030">
    <property type="entry name" value="PHOSPHOENOLPYRUVATE SYNTHASE"/>
    <property type="match status" value="1"/>
</dbReference>
<dbReference type="Proteomes" id="UP000004662">
    <property type="component" value="Chromosome"/>
</dbReference>
<dbReference type="SUPFAM" id="SSF52009">
    <property type="entry name" value="Phosphohistidine domain"/>
    <property type="match status" value="1"/>
</dbReference>
<dbReference type="HOGENOM" id="CLU_011040_0_0_7"/>
<sequence length="786" mass="80550">MPAEDAAGSRLPGGPARDAARSVFSKFRALLDANTAALATMAALERMRGGEYIFDRAFLEQSARQVADLAHQAVYAVNAMSGNRYVALYDRFMAIAAKVEDILAGRPGTDDDRPLRPLSRLRLEDRAKVGPDAAALGELSGQLGLPVPQGLALAANAWADGALTAEAGQALAEALADPACLGQAPALAVALAGERTDGTAVRRQASGLPPRAEAVGEALSNLARDVRSEGAGGAGLFAMVAAAGPAVLRGRMRTFAPEADGRAFLRLELWPEGDPASRDTLFLDRSHPFAPRRSVFAPKPMDKKLPDGQTPLDAGPNGFLRGSALLPFEAAAGLAGQGLAAERLLGAPLELAFAGDGSGGVVFTSAHLLAAVSPDDAGPAVPAIPGEPLLSGGEAACLGLASGKVVPVDETTDVADFPYGAVAVTRSASPVLAPLLRRAGAVVAEVGDAAGHLAAVAREYRVPALFGLAGALAALPPGLVVTVDAGAGTVFRGPAATRPAPDAGLAPDDPEYLILRRLLRRIAALTLTDPESPDFTPAGCRTLHDILHFAHDRAVTVLTDLRQAGVSERPATPLALPVPLDLKVLDIGGGLVPGTSGLASVRSRPLAALLSGLTAPGMWDATPARVGLGDLLGAMGKALPAGGGNLAIAARSYCNVSLRLGYHFTVVDAYLGQNPEKNTIYFRFVGGMAGPAGREARAAFLQRILSRYDFKVEVSGDLVVARLKFIEPETGGEALRLVGRLCAFARQRDTGLTGPADAAALEQAFFEASGLPATAGPGGPAPEAGQ</sequence>
<dbReference type="RefSeq" id="WP_009182123.1">
    <property type="nucleotide sequence ID" value="NZ_CM001368.1"/>
</dbReference>
<accession>G7QB21</accession>
<evidence type="ECO:0000256" key="2">
    <source>
        <dbReference type="ARBA" id="ARBA00022741"/>
    </source>
</evidence>
<dbReference type="GO" id="GO:0005524">
    <property type="term" value="F:ATP binding"/>
    <property type="evidence" value="ECO:0007669"/>
    <property type="project" value="UniProtKB-KW"/>
</dbReference>
<name>G7QB21_9BACT</name>
<keyword evidence="2" id="KW-0547">Nucleotide-binding</keyword>
<evidence type="ECO:0000259" key="4">
    <source>
        <dbReference type="Pfam" id="PF00391"/>
    </source>
</evidence>
<dbReference type="InterPro" id="IPR008279">
    <property type="entry name" value="PEP-util_enz_mobile_dom"/>
</dbReference>
<comment type="similarity">
    <text evidence="1">Belongs to the PEP-utilizing enzyme family.</text>
</comment>
<organism evidence="5 6">
    <name type="scientific">Solidesulfovibrio carbinoliphilus subsp. oakridgensis</name>
    <dbReference type="NCBI Taxonomy" id="694327"/>
    <lineage>
        <taxon>Bacteria</taxon>
        <taxon>Pseudomonadati</taxon>
        <taxon>Thermodesulfobacteriota</taxon>
        <taxon>Desulfovibrionia</taxon>
        <taxon>Desulfovibrionales</taxon>
        <taxon>Desulfovibrionaceae</taxon>
        <taxon>Solidesulfovibrio</taxon>
    </lineage>
</organism>
<keyword evidence="6" id="KW-1185">Reference proteome</keyword>
<proteinExistence type="inferred from homology"/>
<dbReference type="EMBL" id="CM001368">
    <property type="protein sequence ID" value="EHJ48763.1"/>
    <property type="molecule type" value="Genomic_DNA"/>
</dbReference>
<dbReference type="GO" id="GO:0008986">
    <property type="term" value="F:pyruvate, water dikinase activity"/>
    <property type="evidence" value="ECO:0007669"/>
    <property type="project" value="InterPro"/>
</dbReference>
<gene>
    <name evidence="5" type="ORF">DFW101_2759</name>
</gene>
<evidence type="ECO:0000313" key="5">
    <source>
        <dbReference type="EMBL" id="EHJ48763.1"/>
    </source>
</evidence>
<evidence type="ECO:0000313" key="6">
    <source>
        <dbReference type="Proteomes" id="UP000004662"/>
    </source>
</evidence>
<dbReference type="InterPro" id="IPR006319">
    <property type="entry name" value="PEP_synth"/>
</dbReference>
<dbReference type="Gene3D" id="3.50.30.10">
    <property type="entry name" value="Phosphohistidine domain"/>
    <property type="match status" value="1"/>
</dbReference>
<dbReference type="eggNOG" id="COG3848">
    <property type="taxonomic scope" value="Bacteria"/>
</dbReference>
<feature type="domain" description="PEP-utilising enzyme mobile" evidence="4">
    <location>
        <begin position="418"/>
        <end position="488"/>
    </location>
</feature>
<dbReference type="AlphaFoldDB" id="G7QB21"/>
<dbReference type="PANTHER" id="PTHR43030:SF1">
    <property type="entry name" value="PHOSPHOENOLPYRUVATE SYNTHASE"/>
    <property type="match status" value="1"/>
</dbReference>
<reference evidence="6" key="1">
    <citation type="journal article" date="2015" name="Genome Announc.">
        <title>High-Quality Draft Genome Sequence of Desulfovibrio carbinoliphilus FW-101-2B, an Organic Acid-Oxidizing Sulfate-Reducing Bacterium Isolated from Uranium(VI)-Contaminated Groundwater.</title>
        <authorList>
            <person name="Ramsay B.D."/>
            <person name="Hwang C."/>
            <person name="Woo H.L."/>
            <person name="Carroll S.L."/>
            <person name="Lucas S."/>
            <person name="Han J."/>
            <person name="Lapidus A.L."/>
            <person name="Cheng J.F."/>
            <person name="Goodwin L.A."/>
            <person name="Pitluck S."/>
            <person name="Peters L."/>
            <person name="Chertkov O."/>
            <person name="Held B."/>
            <person name="Detter J.C."/>
            <person name="Han C.S."/>
            <person name="Tapia R."/>
            <person name="Land M.L."/>
            <person name="Hauser L.J."/>
            <person name="Kyrpides N.C."/>
            <person name="Ivanova N.N."/>
            <person name="Mikhailova N."/>
            <person name="Pagani I."/>
            <person name="Woyke T."/>
            <person name="Arkin A.P."/>
            <person name="Dehal P."/>
            <person name="Chivian D."/>
            <person name="Criddle C.S."/>
            <person name="Wu W."/>
            <person name="Chakraborty R."/>
            <person name="Hazen T.C."/>
            <person name="Fields M.W."/>
        </authorList>
    </citation>
    <scope>NUCLEOTIDE SEQUENCE [LARGE SCALE GENOMIC DNA]</scope>
    <source>
        <strain evidence="6">FW-101-2B</strain>
    </source>
</reference>
<dbReference type="STRING" id="694327.DFW101_2759"/>
<protein>
    <submittedName>
        <fullName evidence="5">PEP-utilizing protein mobile region</fullName>
    </submittedName>
</protein>
<dbReference type="InterPro" id="IPR036637">
    <property type="entry name" value="Phosphohistidine_dom_sf"/>
</dbReference>
<dbReference type="eggNOG" id="COG0574">
    <property type="taxonomic scope" value="Bacteria"/>
</dbReference>
<dbReference type="Pfam" id="PF00391">
    <property type="entry name" value="PEP-utilizers"/>
    <property type="match status" value="1"/>
</dbReference>
<keyword evidence="3" id="KW-0067">ATP-binding</keyword>
<evidence type="ECO:0000256" key="1">
    <source>
        <dbReference type="ARBA" id="ARBA00007837"/>
    </source>
</evidence>
<evidence type="ECO:0000256" key="3">
    <source>
        <dbReference type="ARBA" id="ARBA00022840"/>
    </source>
</evidence>
<dbReference type="OrthoDB" id="9760711at2"/>